<sequence>MNIKRFAIALAPLLGVGLGTLTTPVGASELASRANDATSSLASSTLTNAESENGAIELPVRPLQNTICSSKAHALATNSEHSHITYPIARALELSFGGCGSCLVNGLPGIWIPSVGECLICKR</sequence>
<proteinExistence type="predicted"/>
<evidence type="ECO:0000313" key="2">
    <source>
        <dbReference type="EMBL" id="ERN42049.1"/>
    </source>
</evidence>
<evidence type="ECO:0000256" key="1">
    <source>
        <dbReference type="SAM" id="SignalP"/>
    </source>
</evidence>
<feature type="signal peptide" evidence="1">
    <location>
        <begin position="1"/>
        <end position="27"/>
    </location>
</feature>
<comment type="caution">
    <text evidence="2">The sequence shown here is derived from an EMBL/GenBank/DDBJ whole genome shotgun (WGS) entry which is preliminary data.</text>
</comment>
<dbReference type="AlphaFoldDB" id="U5DN50"/>
<protein>
    <submittedName>
        <fullName evidence="2">Uncharacterized protein</fullName>
    </submittedName>
</protein>
<keyword evidence="3" id="KW-1185">Reference proteome</keyword>
<reference evidence="2 3" key="1">
    <citation type="submission" date="2013-05" db="EMBL/GenBank/DDBJ databases">
        <title>Draft genome sequence of Rubidibacter lacunae KORDI 51-2.</title>
        <authorList>
            <person name="Choi D.H."/>
            <person name="Noh J.H."/>
            <person name="Kwon K.-K."/>
            <person name="Lee J.-H."/>
            <person name="Ryu J.-Y."/>
        </authorList>
    </citation>
    <scope>NUCLEOTIDE SEQUENCE [LARGE SCALE GENOMIC DNA]</scope>
    <source>
        <strain evidence="2 3">KORDI 51-2</strain>
    </source>
</reference>
<dbReference type="InParanoid" id="U5DN50"/>
<accession>U5DN50</accession>
<dbReference type="EMBL" id="ASSJ01000035">
    <property type="protein sequence ID" value="ERN42049.1"/>
    <property type="molecule type" value="Genomic_DNA"/>
</dbReference>
<gene>
    <name evidence="2" type="ORF">KR51_00013840</name>
</gene>
<name>U5DN50_9CHRO</name>
<dbReference type="Proteomes" id="UP000016960">
    <property type="component" value="Unassembled WGS sequence"/>
</dbReference>
<evidence type="ECO:0000313" key="3">
    <source>
        <dbReference type="Proteomes" id="UP000016960"/>
    </source>
</evidence>
<keyword evidence="1" id="KW-0732">Signal</keyword>
<feature type="chain" id="PRO_5004658973" evidence="1">
    <location>
        <begin position="28"/>
        <end position="123"/>
    </location>
</feature>
<organism evidence="2 3">
    <name type="scientific">Rubidibacter lacunae KORDI 51-2</name>
    <dbReference type="NCBI Taxonomy" id="582515"/>
    <lineage>
        <taxon>Bacteria</taxon>
        <taxon>Bacillati</taxon>
        <taxon>Cyanobacteriota</taxon>
        <taxon>Cyanophyceae</taxon>
        <taxon>Oscillatoriophycideae</taxon>
        <taxon>Chroococcales</taxon>
        <taxon>Aphanothecaceae</taxon>
        <taxon>Rubidibacter</taxon>
    </lineage>
</organism>